<evidence type="ECO:0000313" key="2">
    <source>
        <dbReference type="EMBL" id="MXQ62804.1"/>
    </source>
</evidence>
<dbReference type="PANTHER" id="PTHR34094:SF1">
    <property type="entry name" value="PROTEIN FAM185A"/>
    <property type="match status" value="1"/>
</dbReference>
<evidence type="ECO:0000313" key="3">
    <source>
        <dbReference type="Proteomes" id="UP000431901"/>
    </source>
</evidence>
<dbReference type="PANTHER" id="PTHR34094">
    <property type="match status" value="1"/>
</dbReference>
<proteinExistence type="predicted"/>
<gene>
    <name evidence="2" type="ORF">GQ466_02015</name>
</gene>
<dbReference type="Proteomes" id="UP000431901">
    <property type="component" value="Unassembled WGS sequence"/>
</dbReference>
<feature type="domain" description="DUF4097" evidence="1">
    <location>
        <begin position="50"/>
        <end position="305"/>
    </location>
</feature>
<keyword evidence="3" id="KW-1185">Reference proteome</keyword>
<sequence length="308" mass="31926">MKTVTGTVLAGAAVLALGGCGLVSTGGTRHAERTYDVAGTSRGLDVRANGAVEIVGADTDKVTVRERERWSNDRNKPRPTHAVRDGVLTLASHCKHAVFGGACGVRYRITVPRALAVTVNDNDGAITVRDATGTLNLTTNTGTINAENLGASALTARSGDGRIRVSGKVGKASLRTSTGAIDAEQLESTSFTASTGDGAVRVAGRADQAELRTNTGSIHSTGLRSDRLTVRTGDGSVRLAFTVPPTRVDARTSTGSIYLTLPATAAYAIDTETNTGGRRIDDALRRDSAASRHLDLRTGDGSITVRAA</sequence>
<reference evidence="2 3" key="1">
    <citation type="submission" date="2019-12" db="EMBL/GenBank/DDBJ databases">
        <title>Nocardia macrotermitis sp. nov. and Nocardia aurantia sp. nov., isolated from the gut of the fungus growing-termite Macrotermes natalensis.</title>
        <authorList>
            <person name="Christine B."/>
            <person name="Rene B."/>
        </authorList>
    </citation>
    <scope>NUCLEOTIDE SEQUENCE [LARGE SCALE GENOMIC DNA]</scope>
    <source>
        <strain evidence="2 3">DSM 102126</strain>
    </source>
</reference>
<dbReference type="Gene3D" id="2.160.20.120">
    <property type="match status" value="1"/>
</dbReference>
<accession>A0A6I4W6N6</accession>
<comment type="caution">
    <text evidence="2">The sequence shown here is derived from an EMBL/GenBank/DDBJ whole genome shotgun (WGS) entry which is preliminary data.</text>
</comment>
<dbReference type="RefSeq" id="WP_161101042.1">
    <property type="nucleotide sequence ID" value="NZ_JBHLYI010000002.1"/>
</dbReference>
<protein>
    <submittedName>
        <fullName evidence="2">DUF4097 family beta strand repeat protein</fullName>
    </submittedName>
</protein>
<dbReference type="EMBL" id="WUTW01000001">
    <property type="protein sequence ID" value="MXQ62804.1"/>
    <property type="molecule type" value="Genomic_DNA"/>
</dbReference>
<dbReference type="InterPro" id="IPR025164">
    <property type="entry name" value="Toastrack_DUF4097"/>
</dbReference>
<dbReference type="AlphaFoldDB" id="A0A6I4W6N6"/>
<dbReference type="Pfam" id="PF13349">
    <property type="entry name" value="DUF4097"/>
    <property type="match status" value="1"/>
</dbReference>
<evidence type="ECO:0000259" key="1">
    <source>
        <dbReference type="Pfam" id="PF13349"/>
    </source>
</evidence>
<name>A0A6I4W6N6_9ACTN</name>
<dbReference type="OrthoDB" id="4456952at2"/>
<dbReference type="PROSITE" id="PS51257">
    <property type="entry name" value="PROKAR_LIPOPROTEIN"/>
    <property type="match status" value="1"/>
</dbReference>
<organism evidence="2 3">
    <name type="scientific">Actinomadura rayongensis</name>
    <dbReference type="NCBI Taxonomy" id="1429076"/>
    <lineage>
        <taxon>Bacteria</taxon>
        <taxon>Bacillati</taxon>
        <taxon>Actinomycetota</taxon>
        <taxon>Actinomycetes</taxon>
        <taxon>Streptosporangiales</taxon>
        <taxon>Thermomonosporaceae</taxon>
        <taxon>Actinomadura</taxon>
    </lineage>
</organism>